<dbReference type="PATRIC" id="fig|1263870.3.peg.6835"/>
<sequence length="49" mass="5485">MPTALRCEKTTTIRTDGFVHGLKNVRHGNYGERSAGTTTFVKKSEQFGR</sequence>
<gene>
    <name evidence="1" type="ORF">RSSM_06452</name>
</gene>
<reference evidence="1 2" key="1">
    <citation type="journal article" date="2013" name="Mar. Genomics">
        <title>Expression of sulfatases in Rhodopirellula baltica and the diversity of sulfatases in the genus Rhodopirellula.</title>
        <authorList>
            <person name="Wegner C.E."/>
            <person name="Richter-Heitmann T."/>
            <person name="Klindworth A."/>
            <person name="Klockow C."/>
            <person name="Richter M."/>
            <person name="Achstetter T."/>
            <person name="Glockner F.O."/>
            <person name="Harder J."/>
        </authorList>
    </citation>
    <scope>NUCLEOTIDE SEQUENCE [LARGE SCALE GENOMIC DNA]</scope>
    <source>
        <strain evidence="1 2">SM41</strain>
    </source>
</reference>
<dbReference type="EMBL" id="ANOH01000448">
    <property type="protein sequence ID" value="EMI52108.1"/>
    <property type="molecule type" value="Genomic_DNA"/>
</dbReference>
<comment type="caution">
    <text evidence="1">The sequence shown here is derived from an EMBL/GenBank/DDBJ whole genome shotgun (WGS) entry which is preliminary data.</text>
</comment>
<dbReference type="Proteomes" id="UP000011885">
    <property type="component" value="Unassembled WGS sequence"/>
</dbReference>
<organism evidence="1 2">
    <name type="scientific">Rhodopirellula sallentina SM41</name>
    <dbReference type="NCBI Taxonomy" id="1263870"/>
    <lineage>
        <taxon>Bacteria</taxon>
        <taxon>Pseudomonadati</taxon>
        <taxon>Planctomycetota</taxon>
        <taxon>Planctomycetia</taxon>
        <taxon>Pirellulales</taxon>
        <taxon>Pirellulaceae</taxon>
        <taxon>Rhodopirellula</taxon>
    </lineage>
</organism>
<accession>M5U829</accession>
<proteinExistence type="predicted"/>
<evidence type="ECO:0000313" key="1">
    <source>
        <dbReference type="EMBL" id="EMI52108.1"/>
    </source>
</evidence>
<keyword evidence="2" id="KW-1185">Reference proteome</keyword>
<dbReference type="AlphaFoldDB" id="M5U829"/>
<evidence type="ECO:0000313" key="2">
    <source>
        <dbReference type="Proteomes" id="UP000011885"/>
    </source>
</evidence>
<protein>
    <submittedName>
        <fullName evidence="1">Uncharacterized protein</fullName>
    </submittedName>
</protein>
<name>M5U829_9BACT</name>